<keyword evidence="2" id="KW-1133">Transmembrane helix</keyword>
<name>A0A914NAX0_MELIC</name>
<evidence type="ECO:0000313" key="3">
    <source>
        <dbReference type="Proteomes" id="UP000887563"/>
    </source>
</evidence>
<keyword evidence="3" id="KW-1185">Reference proteome</keyword>
<organism evidence="3 4">
    <name type="scientific">Meloidogyne incognita</name>
    <name type="common">Southern root-knot nematode worm</name>
    <name type="synonym">Oxyuris incognita</name>
    <dbReference type="NCBI Taxonomy" id="6306"/>
    <lineage>
        <taxon>Eukaryota</taxon>
        <taxon>Metazoa</taxon>
        <taxon>Ecdysozoa</taxon>
        <taxon>Nematoda</taxon>
        <taxon>Chromadorea</taxon>
        <taxon>Rhabditida</taxon>
        <taxon>Tylenchina</taxon>
        <taxon>Tylenchomorpha</taxon>
        <taxon>Tylenchoidea</taxon>
        <taxon>Meloidogynidae</taxon>
        <taxon>Meloidogyninae</taxon>
        <taxon>Meloidogyne</taxon>
        <taxon>Meloidogyne incognita group</taxon>
    </lineage>
</organism>
<keyword evidence="2" id="KW-0812">Transmembrane</keyword>
<sequence>MFYSLLSTTGGVWHFSVISIVWHFNGFRFGFIKNFIRMDLKRKSSSLTDVGGTSSEKRPKIQEPSGEEFEPDSFISAIGSNDVKLITRELYLLKKHLTTKDCVVTFLNQQNKKCFQPLMQYLMNIFNEKLQRDKGIKSNLSLSEDEIYSFTKEIISILANVCHLSVLACVEIRDKNTTLIRLYLYFLSKKEQLPVKTAILRLIGNLCELKETAQIIALNHVLLEKVVNCLKLDDQKAGEQALRILRLLSKRSQLSKM</sequence>
<feature type="transmembrane region" description="Helical" evidence="2">
    <location>
        <begin position="12"/>
        <end position="32"/>
    </location>
</feature>
<evidence type="ECO:0000313" key="4">
    <source>
        <dbReference type="WBParaSite" id="Minc3s04108g35495"/>
    </source>
</evidence>
<protein>
    <submittedName>
        <fullName evidence="4">Uncharacterized protein</fullName>
    </submittedName>
</protein>
<dbReference type="Gene3D" id="1.25.10.10">
    <property type="entry name" value="Leucine-rich Repeat Variant"/>
    <property type="match status" value="1"/>
</dbReference>
<evidence type="ECO:0000256" key="1">
    <source>
        <dbReference type="SAM" id="MobiDB-lite"/>
    </source>
</evidence>
<keyword evidence="2" id="KW-0472">Membrane</keyword>
<dbReference type="AlphaFoldDB" id="A0A914NAX0"/>
<dbReference type="Proteomes" id="UP000887563">
    <property type="component" value="Unplaced"/>
</dbReference>
<reference evidence="4" key="1">
    <citation type="submission" date="2022-11" db="UniProtKB">
        <authorList>
            <consortium name="WormBaseParasite"/>
        </authorList>
    </citation>
    <scope>IDENTIFICATION</scope>
</reference>
<feature type="region of interest" description="Disordered" evidence="1">
    <location>
        <begin position="46"/>
        <end position="71"/>
    </location>
</feature>
<accession>A0A914NAX0</accession>
<dbReference type="InterPro" id="IPR011989">
    <property type="entry name" value="ARM-like"/>
</dbReference>
<dbReference type="SUPFAM" id="SSF48371">
    <property type="entry name" value="ARM repeat"/>
    <property type="match status" value="1"/>
</dbReference>
<dbReference type="WBParaSite" id="Minc3s04108g35495">
    <property type="protein sequence ID" value="Minc3s04108g35495"/>
    <property type="gene ID" value="Minc3s04108g35495"/>
</dbReference>
<evidence type="ECO:0000256" key="2">
    <source>
        <dbReference type="SAM" id="Phobius"/>
    </source>
</evidence>
<proteinExistence type="predicted"/>
<dbReference type="InterPro" id="IPR016024">
    <property type="entry name" value="ARM-type_fold"/>
</dbReference>